<evidence type="ECO:0000256" key="1">
    <source>
        <dbReference type="ARBA" id="ARBA00005437"/>
    </source>
</evidence>
<dbReference type="Pfam" id="PF02225">
    <property type="entry name" value="PA"/>
    <property type="match status" value="1"/>
</dbReference>
<evidence type="ECO:0000256" key="2">
    <source>
        <dbReference type="ARBA" id="ARBA00011073"/>
    </source>
</evidence>
<dbReference type="AlphaFoldDB" id="A0A9E7JU92"/>
<proteinExistence type="inferred from homology"/>
<dbReference type="PANTHER" id="PTHR10795">
    <property type="entry name" value="PROPROTEIN CONVERTASE SUBTILISIN/KEXIN"/>
    <property type="match status" value="1"/>
</dbReference>
<dbReference type="InterPro" id="IPR036852">
    <property type="entry name" value="Peptidase_S8/S53_dom_sf"/>
</dbReference>
<dbReference type="OrthoDB" id="206201at2759"/>
<evidence type="ECO:0000256" key="6">
    <source>
        <dbReference type="ARBA" id="ARBA00022825"/>
    </source>
</evidence>
<comment type="similarity">
    <text evidence="2 8">Belongs to the peptidase S8 family.</text>
</comment>
<gene>
    <name evidence="15" type="ORF">MUK42_00916</name>
</gene>
<evidence type="ECO:0000256" key="3">
    <source>
        <dbReference type="ARBA" id="ARBA00022670"/>
    </source>
</evidence>
<evidence type="ECO:0000313" key="15">
    <source>
        <dbReference type="EMBL" id="URD93855.1"/>
    </source>
</evidence>
<dbReference type="PRINTS" id="PR00723">
    <property type="entry name" value="SUBTILISIN"/>
</dbReference>
<keyword evidence="16" id="KW-1185">Reference proteome</keyword>
<evidence type="ECO:0000256" key="10">
    <source>
        <dbReference type="SAM" id="SignalP"/>
    </source>
</evidence>
<dbReference type="InterPro" id="IPR003137">
    <property type="entry name" value="PA_domain"/>
</dbReference>
<evidence type="ECO:0000259" key="11">
    <source>
        <dbReference type="Pfam" id="PF00082"/>
    </source>
</evidence>
<evidence type="ECO:0000259" key="12">
    <source>
        <dbReference type="Pfam" id="PF02225"/>
    </source>
</evidence>
<reference evidence="15" key="1">
    <citation type="submission" date="2022-05" db="EMBL/GenBank/DDBJ databases">
        <title>The Musa troglodytarum L. genome provides insights into the mechanism of non-climacteric behaviour and enrichment of carotenoids.</title>
        <authorList>
            <person name="Wang J."/>
        </authorList>
    </citation>
    <scope>NUCLEOTIDE SEQUENCE</scope>
    <source>
        <tissue evidence="15">Leaf</tissue>
    </source>
</reference>
<feature type="signal peptide" evidence="10">
    <location>
        <begin position="1"/>
        <end position="21"/>
    </location>
</feature>
<feature type="compositionally biased region" description="Basic and acidic residues" evidence="9">
    <location>
        <begin position="204"/>
        <end position="222"/>
    </location>
</feature>
<dbReference type="Gene3D" id="3.50.30.30">
    <property type="match status" value="1"/>
</dbReference>
<dbReference type="Pfam" id="PF05922">
    <property type="entry name" value="Inhibitor_I9"/>
    <property type="match status" value="1"/>
</dbReference>
<evidence type="ECO:0000313" key="16">
    <source>
        <dbReference type="Proteomes" id="UP001055439"/>
    </source>
</evidence>
<dbReference type="Gene3D" id="3.30.70.80">
    <property type="entry name" value="Peptidase S8 propeptide/proteinase inhibitor I9"/>
    <property type="match status" value="1"/>
</dbReference>
<organism evidence="15 16">
    <name type="scientific">Musa troglodytarum</name>
    <name type="common">fe'i banana</name>
    <dbReference type="NCBI Taxonomy" id="320322"/>
    <lineage>
        <taxon>Eukaryota</taxon>
        <taxon>Viridiplantae</taxon>
        <taxon>Streptophyta</taxon>
        <taxon>Embryophyta</taxon>
        <taxon>Tracheophyta</taxon>
        <taxon>Spermatophyta</taxon>
        <taxon>Magnoliopsida</taxon>
        <taxon>Liliopsida</taxon>
        <taxon>Zingiberales</taxon>
        <taxon>Musaceae</taxon>
        <taxon>Musa</taxon>
    </lineage>
</organism>
<keyword evidence="5 8" id="KW-0378">Hydrolase</keyword>
<evidence type="ECO:0000256" key="4">
    <source>
        <dbReference type="ARBA" id="ARBA00022729"/>
    </source>
</evidence>
<dbReference type="FunFam" id="3.40.50.200:FF:000006">
    <property type="entry name" value="Subtilisin-like protease SBT1.5"/>
    <property type="match status" value="1"/>
</dbReference>
<dbReference type="InterPro" id="IPR034197">
    <property type="entry name" value="Peptidases_S8_3"/>
</dbReference>
<dbReference type="InterPro" id="IPR007612">
    <property type="entry name" value="LOR"/>
</dbReference>
<feature type="active site" description="Charge relay system" evidence="7 8">
    <location>
        <position position="221"/>
    </location>
</feature>
<feature type="active site" description="Charge relay system" evidence="7 8">
    <location>
        <position position="145"/>
    </location>
</feature>
<dbReference type="InterPro" id="IPR045051">
    <property type="entry name" value="SBT"/>
</dbReference>
<evidence type="ECO:0000256" key="9">
    <source>
        <dbReference type="SAM" id="MobiDB-lite"/>
    </source>
</evidence>
<dbReference type="SUPFAM" id="SSF52743">
    <property type="entry name" value="Subtilisin-like"/>
    <property type="match status" value="1"/>
</dbReference>
<evidence type="ECO:0000256" key="8">
    <source>
        <dbReference type="PROSITE-ProRule" id="PRU01240"/>
    </source>
</evidence>
<dbReference type="InterPro" id="IPR023828">
    <property type="entry name" value="Peptidase_S8_Ser-AS"/>
</dbReference>
<dbReference type="InterPro" id="IPR000209">
    <property type="entry name" value="Peptidase_S8/S53_dom"/>
</dbReference>
<dbReference type="InterPro" id="IPR010259">
    <property type="entry name" value="S8pro/Inhibitor_I9"/>
</dbReference>
<dbReference type="PROSITE" id="PS00138">
    <property type="entry name" value="SUBTILASE_SER"/>
    <property type="match status" value="1"/>
</dbReference>
<dbReference type="Pfam" id="PF04525">
    <property type="entry name" value="LOR"/>
    <property type="match status" value="1"/>
</dbReference>
<dbReference type="Proteomes" id="UP001055439">
    <property type="component" value="Chromosome 3"/>
</dbReference>
<protein>
    <submittedName>
        <fullName evidence="15">Peptidase inhibitor I9</fullName>
    </submittedName>
</protein>
<name>A0A9E7JU92_9LILI</name>
<dbReference type="InterPro" id="IPR037045">
    <property type="entry name" value="S8pro/Inhibitor_I9_sf"/>
</dbReference>
<dbReference type="SUPFAM" id="SSF54518">
    <property type="entry name" value="Tubby C-terminal domain-like"/>
    <property type="match status" value="1"/>
</dbReference>
<dbReference type="Gene3D" id="3.40.50.200">
    <property type="entry name" value="Peptidase S8/S53 domain"/>
    <property type="match status" value="1"/>
</dbReference>
<dbReference type="PROSITE" id="PS51257">
    <property type="entry name" value="PROKAR_LIPOPROTEIN"/>
    <property type="match status" value="1"/>
</dbReference>
<evidence type="ECO:0000259" key="13">
    <source>
        <dbReference type="Pfam" id="PF05922"/>
    </source>
</evidence>
<dbReference type="InterPro" id="IPR041469">
    <property type="entry name" value="Subtilisin-like_FN3"/>
</dbReference>
<dbReference type="PROSITE" id="PS51892">
    <property type="entry name" value="SUBTILASE"/>
    <property type="match status" value="1"/>
</dbReference>
<feature type="region of interest" description="Disordered" evidence="9">
    <location>
        <begin position="197"/>
        <end position="228"/>
    </location>
</feature>
<feature type="domain" description="Subtilisin-like protease fibronectin type-III" evidence="14">
    <location>
        <begin position="667"/>
        <end position="729"/>
    </location>
</feature>
<keyword evidence="3 8" id="KW-0645">Protease</keyword>
<feature type="active site" description="Charge relay system" evidence="7 8">
    <location>
        <position position="552"/>
    </location>
</feature>
<dbReference type="FunFam" id="3.50.30.30:FF:000005">
    <property type="entry name" value="subtilisin-like protease SBT1.5"/>
    <property type="match status" value="1"/>
</dbReference>
<feature type="domain" description="Inhibitor I9" evidence="13">
    <location>
        <begin position="28"/>
        <end position="105"/>
    </location>
</feature>
<dbReference type="InterPro" id="IPR025659">
    <property type="entry name" value="Tubby-like_C"/>
</dbReference>
<feature type="chain" id="PRO_5038500260" evidence="10">
    <location>
        <begin position="22"/>
        <end position="947"/>
    </location>
</feature>
<dbReference type="CDD" id="cd04852">
    <property type="entry name" value="Peptidases_S8_3"/>
    <property type="match status" value="1"/>
</dbReference>
<dbReference type="Gene3D" id="2.40.160.200">
    <property type="entry name" value="LURP1-related"/>
    <property type="match status" value="1"/>
</dbReference>
<evidence type="ECO:0000259" key="14">
    <source>
        <dbReference type="Pfam" id="PF17766"/>
    </source>
</evidence>
<dbReference type="CDD" id="cd02120">
    <property type="entry name" value="PA_subtilisin_like"/>
    <property type="match status" value="1"/>
</dbReference>
<sequence>MKEAVCYLLLVFLSSFAATVSLVACKQTYIVYMNTAHRTAAHPTHALWYEAHLRSLSIDPARHLLYSYSAAVHGFAAVLNPEQLPLLRRHPAVLNVHPDPLLPLHTTRSPHFLGLSPWPPAPSSRRHSLDPAAAAATDVVIGVLDTGVWPESPSFNDAGLPEVPFRWRGACEAGVDFPSSLCNRKLVGARSFGRGYRAAAGGGDADKPREEYASPRDRDGHGTHTASTAAGAPVANASLLGYASGVARGMAPGARVAVYKVCWTNGCYGSDILAGIDKAIEDGVDVLSLSLGGGSAPFSRDPVAVGAFSAVQRGIFVACSAGNSGPSLSSLTNTAPWITTVGAGTLDRDFPATVQLGNGERYAGVSLCSGAGLEDQMVPVVYGKGMQVGSNSSKFCMPGTLDPEQVKGKVVFCDRGINARVEKGQVVKEAGGVGMILANSAVNGEELVADSHLLPTVAVGAKSGDLIRDFVRTSSNPTAMLSFRGTVLGVQPSPVVAAFSSRGPNTVVPQLLKPDLIGPGVNILAAWSGSVGPTGLAKDERRSAFNIMSGTSMSCPHISGVAALLKAAHPDWSPSAIKSALMTTAYTDDNTGSPLIDDAGGSPATPWAYGSGHVDPQKALSPGLVYDIGTGDYLAFLCSLEYSTDHIQAISKSTNKTCSRRLSDPGNLNYPSFSVVFGRRSRRFVKYSRVLTNVGVPGSVYNVKVSGPPGVKVTVKPTKLIFNQVGQKLRPGEGQGSENRFFLSLSSRENMGGSSNVMPVISKIYCSSSPTTLTVRKRPHVINGGGFVVMNAGHGVVFVVEGCGILGVKGELALKDGDGGLILSISKRGGIAQALSTRRRWNGYLTDFEGRKKSVFSLTDPKCPMSNAIRIHLESSGGWDFQVNGSFVDRTCTIEDYRGDMVAQLGATDMVGGKELYQVTVQAGYDQAFIVGVLAVLDNIHGESTRC</sequence>
<dbReference type="GO" id="GO:0006508">
    <property type="term" value="P:proteolysis"/>
    <property type="evidence" value="ECO:0007669"/>
    <property type="project" value="UniProtKB-KW"/>
</dbReference>
<dbReference type="InterPro" id="IPR015500">
    <property type="entry name" value="Peptidase_S8_subtilisin-rel"/>
</dbReference>
<feature type="domain" description="Peptidase S8/S53" evidence="11">
    <location>
        <begin position="138"/>
        <end position="597"/>
    </location>
</feature>
<dbReference type="InterPro" id="IPR038595">
    <property type="entry name" value="LOR_sf"/>
</dbReference>
<evidence type="ECO:0000256" key="5">
    <source>
        <dbReference type="ARBA" id="ARBA00022801"/>
    </source>
</evidence>
<dbReference type="Gene3D" id="2.60.40.2310">
    <property type="match status" value="1"/>
</dbReference>
<comment type="similarity">
    <text evidence="1">Belongs to the LOR family.</text>
</comment>
<dbReference type="EMBL" id="CP097505">
    <property type="protein sequence ID" value="URD93855.1"/>
    <property type="molecule type" value="Genomic_DNA"/>
</dbReference>
<keyword evidence="6 8" id="KW-0720">Serine protease</keyword>
<evidence type="ECO:0000256" key="7">
    <source>
        <dbReference type="PIRSR" id="PIRSR615500-1"/>
    </source>
</evidence>
<dbReference type="GO" id="GO:0004252">
    <property type="term" value="F:serine-type endopeptidase activity"/>
    <property type="evidence" value="ECO:0007669"/>
    <property type="project" value="UniProtKB-UniRule"/>
</dbReference>
<dbReference type="Pfam" id="PF00082">
    <property type="entry name" value="Peptidase_S8"/>
    <property type="match status" value="1"/>
</dbReference>
<feature type="domain" description="PA" evidence="12">
    <location>
        <begin position="379"/>
        <end position="466"/>
    </location>
</feature>
<accession>A0A9E7JU92</accession>
<dbReference type="Pfam" id="PF17766">
    <property type="entry name" value="fn3_6"/>
    <property type="match status" value="1"/>
</dbReference>
<keyword evidence="4 10" id="KW-0732">Signal</keyword>